<sequence length="59" mass="6538">MGSWPGCEGRSRVGLWLLVAPSSSFLLTVCTALRLLSSFQPLLDTLEVFSLLRMRHGCK</sequence>
<dbReference type="EnsemblPlants" id="Pp3c9_18210V3.1">
    <property type="protein sequence ID" value="PAC:32914271.CDS.1"/>
    <property type="gene ID" value="Pp3c9_18210"/>
</dbReference>
<organism evidence="2">
    <name type="scientific">Physcomitrium patens</name>
    <name type="common">Spreading-leaved earth moss</name>
    <name type="synonym">Physcomitrella patens</name>
    <dbReference type="NCBI Taxonomy" id="3218"/>
    <lineage>
        <taxon>Eukaryota</taxon>
        <taxon>Viridiplantae</taxon>
        <taxon>Streptophyta</taxon>
        <taxon>Embryophyta</taxon>
        <taxon>Bryophyta</taxon>
        <taxon>Bryophytina</taxon>
        <taxon>Bryopsida</taxon>
        <taxon>Funariidae</taxon>
        <taxon>Funariales</taxon>
        <taxon>Funariaceae</taxon>
        <taxon>Physcomitrium</taxon>
    </lineage>
</organism>
<reference evidence="3" key="3">
    <citation type="submission" date="2020-12" db="UniProtKB">
        <authorList>
            <consortium name="EnsemblPlants"/>
        </authorList>
    </citation>
    <scope>IDENTIFICATION</scope>
</reference>
<proteinExistence type="predicted"/>
<evidence type="ECO:0000313" key="4">
    <source>
        <dbReference type="Proteomes" id="UP000006727"/>
    </source>
</evidence>
<evidence type="ECO:0000256" key="1">
    <source>
        <dbReference type="SAM" id="Phobius"/>
    </source>
</evidence>
<dbReference type="EMBL" id="ABEU02000009">
    <property type="protein sequence ID" value="PNR48382.1"/>
    <property type="molecule type" value="Genomic_DNA"/>
</dbReference>
<dbReference type="Proteomes" id="UP000006727">
    <property type="component" value="Chromosome 9"/>
</dbReference>
<protein>
    <submittedName>
        <fullName evidence="2 3">Uncharacterized protein</fullName>
    </submittedName>
</protein>
<accession>A0A2K1K3M4</accession>
<keyword evidence="1" id="KW-1133">Transmembrane helix</keyword>
<keyword evidence="1" id="KW-0472">Membrane</keyword>
<name>A0A2K1K3M4_PHYPA</name>
<evidence type="ECO:0000313" key="2">
    <source>
        <dbReference type="EMBL" id="PNR48382.1"/>
    </source>
</evidence>
<reference evidence="2 4" key="1">
    <citation type="journal article" date="2008" name="Science">
        <title>The Physcomitrella genome reveals evolutionary insights into the conquest of land by plants.</title>
        <authorList>
            <person name="Rensing S."/>
            <person name="Lang D."/>
            <person name="Zimmer A."/>
            <person name="Terry A."/>
            <person name="Salamov A."/>
            <person name="Shapiro H."/>
            <person name="Nishiyama T."/>
            <person name="Perroud P.-F."/>
            <person name="Lindquist E."/>
            <person name="Kamisugi Y."/>
            <person name="Tanahashi T."/>
            <person name="Sakakibara K."/>
            <person name="Fujita T."/>
            <person name="Oishi K."/>
            <person name="Shin-I T."/>
            <person name="Kuroki Y."/>
            <person name="Toyoda A."/>
            <person name="Suzuki Y."/>
            <person name="Hashimoto A."/>
            <person name="Yamaguchi K."/>
            <person name="Sugano A."/>
            <person name="Kohara Y."/>
            <person name="Fujiyama A."/>
            <person name="Anterola A."/>
            <person name="Aoki S."/>
            <person name="Ashton N."/>
            <person name="Barbazuk W.B."/>
            <person name="Barker E."/>
            <person name="Bennetzen J."/>
            <person name="Bezanilla M."/>
            <person name="Blankenship R."/>
            <person name="Cho S.H."/>
            <person name="Dutcher S."/>
            <person name="Estelle M."/>
            <person name="Fawcett J.A."/>
            <person name="Gundlach H."/>
            <person name="Hanada K."/>
            <person name="Heyl A."/>
            <person name="Hicks K.A."/>
            <person name="Hugh J."/>
            <person name="Lohr M."/>
            <person name="Mayer K."/>
            <person name="Melkozernov A."/>
            <person name="Murata T."/>
            <person name="Nelson D."/>
            <person name="Pils B."/>
            <person name="Prigge M."/>
            <person name="Reiss B."/>
            <person name="Renner T."/>
            <person name="Rombauts S."/>
            <person name="Rushton P."/>
            <person name="Sanderfoot A."/>
            <person name="Schween G."/>
            <person name="Shiu S.-H."/>
            <person name="Stueber K."/>
            <person name="Theodoulou F.L."/>
            <person name="Tu H."/>
            <person name="Van de Peer Y."/>
            <person name="Verrier P.J."/>
            <person name="Waters E."/>
            <person name="Wood A."/>
            <person name="Yang L."/>
            <person name="Cove D."/>
            <person name="Cuming A."/>
            <person name="Hasebe M."/>
            <person name="Lucas S."/>
            <person name="Mishler D.B."/>
            <person name="Reski R."/>
            <person name="Grigoriev I."/>
            <person name="Quatrano R.S."/>
            <person name="Boore J.L."/>
        </authorList>
    </citation>
    <scope>NUCLEOTIDE SEQUENCE [LARGE SCALE GENOMIC DNA]</scope>
    <source>
        <strain evidence="3 4">cv. Gransden 2004</strain>
    </source>
</reference>
<keyword evidence="1" id="KW-0812">Transmembrane</keyword>
<reference evidence="2 4" key="2">
    <citation type="journal article" date="2018" name="Plant J.">
        <title>The Physcomitrella patens chromosome-scale assembly reveals moss genome structure and evolution.</title>
        <authorList>
            <person name="Lang D."/>
            <person name="Ullrich K.K."/>
            <person name="Murat F."/>
            <person name="Fuchs J."/>
            <person name="Jenkins J."/>
            <person name="Haas F.B."/>
            <person name="Piednoel M."/>
            <person name="Gundlach H."/>
            <person name="Van Bel M."/>
            <person name="Meyberg R."/>
            <person name="Vives C."/>
            <person name="Morata J."/>
            <person name="Symeonidi A."/>
            <person name="Hiss M."/>
            <person name="Muchero W."/>
            <person name="Kamisugi Y."/>
            <person name="Saleh O."/>
            <person name="Blanc G."/>
            <person name="Decker E.L."/>
            <person name="van Gessel N."/>
            <person name="Grimwood J."/>
            <person name="Hayes R.D."/>
            <person name="Graham S.W."/>
            <person name="Gunter L.E."/>
            <person name="McDaniel S.F."/>
            <person name="Hoernstein S.N.W."/>
            <person name="Larsson A."/>
            <person name="Li F.W."/>
            <person name="Perroud P.F."/>
            <person name="Phillips J."/>
            <person name="Ranjan P."/>
            <person name="Rokshar D.S."/>
            <person name="Rothfels C.J."/>
            <person name="Schneider L."/>
            <person name="Shu S."/>
            <person name="Stevenson D.W."/>
            <person name="Thummler F."/>
            <person name="Tillich M."/>
            <person name="Villarreal Aguilar J.C."/>
            <person name="Widiez T."/>
            <person name="Wong G.K."/>
            <person name="Wymore A."/>
            <person name="Zhang Y."/>
            <person name="Zimmer A.D."/>
            <person name="Quatrano R.S."/>
            <person name="Mayer K.F.X."/>
            <person name="Goodstein D."/>
            <person name="Casacuberta J.M."/>
            <person name="Vandepoele K."/>
            <person name="Reski R."/>
            <person name="Cuming A.C."/>
            <person name="Tuskan G.A."/>
            <person name="Maumus F."/>
            <person name="Salse J."/>
            <person name="Schmutz J."/>
            <person name="Rensing S.A."/>
        </authorList>
    </citation>
    <scope>NUCLEOTIDE SEQUENCE [LARGE SCALE GENOMIC DNA]</scope>
    <source>
        <strain evidence="3 4">cv. Gransden 2004</strain>
    </source>
</reference>
<gene>
    <name evidence="2" type="ORF">PHYPA_012858</name>
</gene>
<evidence type="ECO:0000313" key="3">
    <source>
        <dbReference type="EnsemblPlants" id="PAC:32911189.CDS.1"/>
    </source>
</evidence>
<dbReference type="AlphaFoldDB" id="A0A2K1K3M4"/>
<dbReference type="Gramene" id="Pp3c9_18211V3.1">
    <property type="protein sequence ID" value="PAC:32911189.CDS.1"/>
    <property type="gene ID" value="Pp3c9_18211"/>
</dbReference>
<feature type="transmembrane region" description="Helical" evidence="1">
    <location>
        <begin position="13"/>
        <end position="36"/>
    </location>
</feature>
<dbReference type="InParanoid" id="A0A2K1K3M4"/>
<keyword evidence="4" id="KW-1185">Reference proteome</keyword>
<dbReference type="Gramene" id="Pp3c9_18210V3.1">
    <property type="protein sequence ID" value="PAC:32914271.CDS.1"/>
    <property type="gene ID" value="Pp3c9_18210"/>
</dbReference>
<dbReference type="EnsemblPlants" id="Pp3c9_18211V3.1">
    <property type="protein sequence ID" value="PAC:32911189.CDS.1"/>
    <property type="gene ID" value="Pp3c9_18211"/>
</dbReference>